<reference evidence="2 3" key="1">
    <citation type="submission" date="2014-04" db="EMBL/GenBank/DDBJ databases">
        <authorList>
            <consortium name="DOE Joint Genome Institute"/>
            <person name="Kuo A."/>
            <person name="Kohler A."/>
            <person name="Costa M.D."/>
            <person name="Nagy L.G."/>
            <person name="Floudas D."/>
            <person name="Copeland A."/>
            <person name="Barry K.W."/>
            <person name="Cichocki N."/>
            <person name="Veneault-Fourrey C."/>
            <person name="LaButti K."/>
            <person name="Lindquist E.A."/>
            <person name="Lipzen A."/>
            <person name="Lundell T."/>
            <person name="Morin E."/>
            <person name="Murat C."/>
            <person name="Sun H."/>
            <person name="Tunlid A."/>
            <person name="Henrissat B."/>
            <person name="Grigoriev I.V."/>
            <person name="Hibbett D.S."/>
            <person name="Martin F."/>
            <person name="Nordberg H.P."/>
            <person name="Cantor M.N."/>
            <person name="Hua S.X."/>
        </authorList>
    </citation>
    <scope>NUCLEOTIDE SEQUENCE [LARGE SCALE GENOMIC DNA]</scope>
    <source>
        <strain evidence="2 3">Marx 270</strain>
    </source>
</reference>
<dbReference type="STRING" id="870435.A0A0C3NCD5"/>
<gene>
    <name evidence="2" type="ORF">M404DRAFT_157058</name>
</gene>
<dbReference type="OrthoDB" id="432234at2759"/>
<name>A0A0C3NCD5_PISTI</name>
<dbReference type="EMBL" id="KN832012">
    <property type="protein sequence ID" value="KIN98789.1"/>
    <property type="molecule type" value="Genomic_DNA"/>
</dbReference>
<dbReference type="InParanoid" id="A0A0C3NCD5"/>
<evidence type="ECO:0000313" key="3">
    <source>
        <dbReference type="Proteomes" id="UP000054217"/>
    </source>
</evidence>
<reference evidence="3" key="2">
    <citation type="submission" date="2015-01" db="EMBL/GenBank/DDBJ databases">
        <title>Evolutionary Origins and Diversification of the Mycorrhizal Mutualists.</title>
        <authorList>
            <consortium name="DOE Joint Genome Institute"/>
            <consortium name="Mycorrhizal Genomics Consortium"/>
            <person name="Kohler A."/>
            <person name="Kuo A."/>
            <person name="Nagy L.G."/>
            <person name="Floudas D."/>
            <person name="Copeland A."/>
            <person name="Barry K.W."/>
            <person name="Cichocki N."/>
            <person name="Veneault-Fourrey C."/>
            <person name="LaButti K."/>
            <person name="Lindquist E.A."/>
            <person name="Lipzen A."/>
            <person name="Lundell T."/>
            <person name="Morin E."/>
            <person name="Murat C."/>
            <person name="Riley R."/>
            <person name="Ohm R."/>
            <person name="Sun H."/>
            <person name="Tunlid A."/>
            <person name="Henrissat B."/>
            <person name="Grigoriev I.V."/>
            <person name="Hibbett D.S."/>
            <person name="Martin F."/>
        </authorList>
    </citation>
    <scope>NUCLEOTIDE SEQUENCE [LARGE SCALE GENOMIC DNA]</scope>
    <source>
        <strain evidence="3">Marx 270</strain>
    </source>
</reference>
<dbReference type="Pfam" id="PF14214">
    <property type="entry name" value="Helitron_like_N"/>
    <property type="match status" value="1"/>
</dbReference>
<protein>
    <recommendedName>
        <fullName evidence="1">Helitron helicase-like domain-containing protein</fullName>
    </recommendedName>
</protein>
<evidence type="ECO:0000259" key="1">
    <source>
        <dbReference type="Pfam" id="PF14214"/>
    </source>
</evidence>
<feature type="domain" description="Helitron helicase-like" evidence="1">
    <location>
        <begin position="2"/>
        <end position="112"/>
    </location>
</feature>
<organism evidence="2 3">
    <name type="scientific">Pisolithus tinctorius Marx 270</name>
    <dbReference type="NCBI Taxonomy" id="870435"/>
    <lineage>
        <taxon>Eukaryota</taxon>
        <taxon>Fungi</taxon>
        <taxon>Dikarya</taxon>
        <taxon>Basidiomycota</taxon>
        <taxon>Agaricomycotina</taxon>
        <taxon>Agaricomycetes</taxon>
        <taxon>Agaricomycetidae</taxon>
        <taxon>Boletales</taxon>
        <taxon>Sclerodermatineae</taxon>
        <taxon>Pisolithaceae</taxon>
        <taxon>Pisolithus</taxon>
    </lineage>
</organism>
<dbReference type="InterPro" id="IPR025476">
    <property type="entry name" value="Helitron_helicase-like"/>
</dbReference>
<sequence length="150" mass="16036">MIWGTCLFLGGPTIWMTINPADVHDPIAQVLAGEAIDLDKFDVLGGPDSHQHVINIASNPYAAAKFFNLLIESTLECLLGIKSEMGILGELSGYFSVVEAQGRGTLHMHMLLWLAGNCHSHASTLARLGLALTQFSLGLANPISPVGLAW</sequence>
<dbReference type="AlphaFoldDB" id="A0A0C3NCD5"/>
<accession>A0A0C3NCD5</accession>
<dbReference type="HOGENOM" id="CLU_1741338_0_0_1"/>
<keyword evidence="3" id="KW-1185">Reference proteome</keyword>
<proteinExistence type="predicted"/>
<evidence type="ECO:0000313" key="2">
    <source>
        <dbReference type="EMBL" id="KIN98789.1"/>
    </source>
</evidence>
<dbReference type="Proteomes" id="UP000054217">
    <property type="component" value="Unassembled WGS sequence"/>
</dbReference>